<dbReference type="PANTHER" id="PTHR48111:SF22">
    <property type="entry name" value="REGULATOR OF RPOS"/>
    <property type="match status" value="1"/>
</dbReference>
<dbReference type="Proteomes" id="UP001155280">
    <property type="component" value="Unassembled WGS sequence"/>
</dbReference>
<evidence type="ECO:0000256" key="5">
    <source>
        <dbReference type="ARBA" id="ARBA00023163"/>
    </source>
</evidence>
<evidence type="ECO:0000259" key="9">
    <source>
        <dbReference type="PROSITE" id="PS51755"/>
    </source>
</evidence>
<dbReference type="RefSeq" id="WP_241549950.1">
    <property type="nucleotide sequence ID" value="NZ_JANCNS010000001.1"/>
</dbReference>
<dbReference type="SMART" id="SM00862">
    <property type="entry name" value="Trans_reg_C"/>
    <property type="match status" value="1"/>
</dbReference>
<dbReference type="AlphaFoldDB" id="A0A9X2I549"/>
<dbReference type="GO" id="GO:0000976">
    <property type="term" value="F:transcription cis-regulatory region binding"/>
    <property type="evidence" value="ECO:0007669"/>
    <property type="project" value="TreeGrafter"/>
</dbReference>
<dbReference type="InterPro" id="IPR016032">
    <property type="entry name" value="Sig_transdc_resp-reg_C-effctor"/>
</dbReference>
<dbReference type="InterPro" id="IPR001789">
    <property type="entry name" value="Sig_transdc_resp-reg_receiver"/>
</dbReference>
<organism evidence="10 11">
    <name type="scientific">Christiangramia oceanisediminis</name>
    <dbReference type="NCBI Taxonomy" id="2920386"/>
    <lineage>
        <taxon>Bacteria</taxon>
        <taxon>Pseudomonadati</taxon>
        <taxon>Bacteroidota</taxon>
        <taxon>Flavobacteriia</taxon>
        <taxon>Flavobacteriales</taxon>
        <taxon>Flavobacteriaceae</taxon>
        <taxon>Christiangramia</taxon>
    </lineage>
</organism>
<protein>
    <submittedName>
        <fullName evidence="10">Response regulator transcription factor</fullName>
    </submittedName>
</protein>
<dbReference type="InterPro" id="IPR011006">
    <property type="entry name" value="CheY-like_superfamily"/>
</dbReference>
<sequence>MNILLVEDEPNVASLLHRCLSEDNHKIGIATNGKMGLDAALSNNYDLILLDIMLPELSGLEVLEQLQLNKNTTPVILLTALNTTEMLVKGLNMGADDYIVKPFKIEEIKARINALKRRLDKRNTDHDHKSAKTLGFQNLSLNDREKKVYRANTEIKLTATEFKLLKYLLENKDRVLSRENILEKVWGVDYDLGTNVVDVYINYLRKKINDTPDNRIIHTIIGMGYVIRS</sequence>
<keyword evidence="5" id="KW-0804">Transcription</keyword>
<keyword evidence="2" id="KW-0902">Two-component regulatory system</keyword>
<feature type="domain" description="Response regulatory" evidence="8">
    <location>
        <begin position="2"/>
        <end position="116"/>
    </location>
</feature>
<dbReference type="PROSITE" id="PS51755">
    <property type="entry name" value="OMPR_PHOB"/>
    <property type="match status" value="1"/>
</dbReference>
<dbReference type="GO" id="GO:0000156">
    <property type="term" value="F:phosphorelay response regulator activity"/>
    <property type="evidence" value="ECO:0007669"/>
    <property type="project" value="TreeGrafter"/>
</dbReference>
<evidence type="ECO:0000256" key="1">
    <source>
        <dbReference type="ARBA" id="ARBA00022553"/>
    </source>
</evidence>
<reference evidence="10" key="1">
    <citation type="submission" date="2022-07" db="EMBL/GenBank/DDBJ databases">
        <title>Gramela sediminis sp. nov., isolated from deep-sea sediment of the Indian Ocean.</title>
        <authorList>
            <person name="Shi H."/>
        </authorList>
    </citation>
    <scope>NUCLEOTIDE SEQUENCE</scope>
    <source>
        <strain evidence="10">GC03-9</strain>
    </source>
</reference>
<evidence type="ECO:0000259" key="8">
    <source>
        <dbReference type="PROSITE" id="PS50110"/>
    </source>
</evidence>
<keyword evidence="4 7" id="KW-0238">DNA-binding</keyword>
<dbReference type="EMBL" id="JANCNS010000001">
    <property type="protein sequence ID" value="MCP9199562.1"/>
    <property type="molecule type" value="Genomic_DNA"/>
</dbReference>
<evidence type="ECO:0000313" key="11">
    <source>
        <dbReference type="Proteomes" id="UP001155280"/>
    </source>
</evidence>
<dbReference type="Gene3D" id="6.10.250.690">
    <property type="match status" value="1"/>
</dbReference>
<evidence type="ECO:0000313" key="10">
    <source>
        <dbReference type="EMBL" id="MCP9199562.1"/>
    </source>
</evidence>
<dbReference type="InterPro" id="IPR036388">
    <property type="entry name" value="WH-like_DNA-bd_sf"/>
</dbReference>
<dbReference type="Gene3D" id="3.40.50.2300">
    <property type="match status" value="1"/>
</dbReference>
<proteinExistence type="predicted"/>
<name>A0A9X2I549_9FLAO</name>
<dbReference type="GO" id="GO:0006355">
    <property type="term" value="P:regulation of DNA-templated transcription"/>
    <property type="evidence" value="ECO:0007669"/>
    <property type="project" value="InterPro"/>
</dbReference>
<gene>
    <name evidence="10" type="ORF">MKO06_06570</name>
</gene>
<dbReference type="PANTHER" id="PTHR48111">
    <property type="entry name" value="REGULATOR OF RPOS"/>
    <property type="match status" value="1"/>
</dbReference>
<feature type="DNA-binding region" description="OmpR/PhoB-type" evidence="7">
    <location>
        <begin position="131"/>
        <end position="229"/>
    </location>
</feature>
<dbReference type="GO" id="GO:0032993">
    <property type="term" value="C:protein-DNA complex"/>
    <property type="evidence" value="ECO:0007669"/>
    <property type="project" value="TreeGrafter"/>
</dbReference>
<dbReference type="Gene3D" id="1.10.10.10">
    <property type="entry name" value="Winged helix-like DNA-binding domain superfamily/Winged helix DNA-binding domain"/>
    <property type="match status" value="1"/>
</dbReference>
<keyword evidence="1 6" id="KW-0597">Phosphoprotein</keyword>
<evidence type="ECO:0000256" key="3">
    <source>
        <dbReference type="ARBA" id="ARBA00023015"/>
    </source>
</evidence>
<feature type="modified residue" description="4-aspartylphosphate" evidence="6">
    <location>
        <position position="51"/>
    </location>
</feature>
<dbReference type="InterPro" id="IPR039420">
    <property type="entry name" value="WalR-like"/>
</dbReference>
<dbReference type="PROSITE" id="PS50110">
    <property type="entry name" value="RESPONSE_REGULATORY"/>
    <property type="match status" value="1"/>
</dbReference>
<evidence type="ECO:0000256" key="7">
    <source>
        <dbReference type="PROSITE-ProRule" id="PRU01091"/>
    </source>
</evidence>
<dbReference type="GO" id="GO:0005829">
    <property type="term" value="C:cytosol"/>
    <property type="evidence" value="ECO:0007669"/>
    <property type="project" value="TreeGrafter"/>
</dbReference>
<keyword evidence="3" id="KW-0805">Transcription regulation</keyword>
<evidence type="ECO:0000256" key="6">
    <source>
        <dbReference type="PROSITE-ProRule" id="PRU00169"/>
    </source>
</evidence>
<keyword evidence="11" id="KW-1185">Reference proteome</keyword>
<dbReference type="InterPro" id="IPR001867">
    <property type="entry name" value="OmpR/PhoB-type_DNA-bd"/>
</dbReference>
<comment type="caution">
    <text evidence="10">The sequence shown here is derived from an EMBL/GenBank/DDBJ whole genome shotgun (WGS) entry which is preliminary data.</text>
</comment>
<dbReference type="FunFam" id="3.40.50.2300:FF:000001">
    <property type="entry name" value="DNA-binding response regulator PhoB"/>
    <property type="match status" value="1"/>
</dbReference>
<dbReference type="SUPFAM" id="SSF52172">
    <property type="entry name" value="CheY-like"/>
    <property type="match status" value="1"/>
</dbReference>
<feature type="domain" description="OmpR/PhoB-type" evidence="9">
    <location>
        <begin position="131"/>
        <end position="229"/>
    </location>
</feature>
<dbReference type="SUPFAM" id="SSF46894">
    <property type="entry name" value="C-terminal effector domain of the bipartite response regulators"/>
    <property type="match status" value="1"/>
</dbReference>
<dbReference type="SMART" id="SM00448">
    <property type="entry name" value="REC"/>
    <property type="match status" value="1"/>
</dbReference>
<accession>A0A9X2I549</accession>
<dbReference type="Pfam" id="PF00072">
    <property type="entry name" value="Response_reg"/>
    <property type="match status" value="1"/>
</dbReference>
<dbReference type="FunFam" id="1.10.10.10:FF:000005">
    <property type="entry name" value="Two-component system response regulator"/>
    <property type="match status" value="1"/>
</dbReference>
<dbReference type="Pfam" id="PF00486">
    <property type="entry name" value="Trans_reg_C"/>
    <property type="match status" value="1"/>
</dbReference>
<evidence type="ECO:0000256" key="2">
    <source>
        <dbReference type="ARBA" id="ARBA00023012"/>
    </source>
</evidence>
<evidence type="ECO:0000256" key="4">
    <source>
        <dbReference type="ARBA" id="ARBA00023125"/>
    </source>
</evidence>
<dbReference type="CDD" id="cd00383">
    <property type="entry name" value="trans_reg_C"/>
    <property type="match status" value="1"/>
</dbReference>